<gene>
    <name evidence="2" type="ORF">BO71DRAFT_434596</name>
</gene>
<reference evidence="2 3" key="1">
    <citation type="submission" date="2018-02" db="EMBL/GenBank/DDBJ databases">
        <title>The genomes of Aspergillus section Nigri reveals drivers in fungal speciation.</title>
        <authorList>
            <consortium name="DOE Joint Genome Institute"/>
            <person name="Vesth T.C."/>
            <person name="Nybo J."/>
            <person name="Theobald S."/>
            <person name="Brandl J."/>
            <person name="Frisvad J.C."/>
            <person name="Nielsen K.F."/>
            <person name="Lyhne E.K."/>
            <person name="Kogle M.E."/>
            <person name="Kuo A."/>
            <person name="Riley R."/>
            <person name="Clum A."/>
            <person name="Nolan M."/>
            <person name="Lipzen A."/>
            <person name="Salamov A."/>
            <person name="Henrissat B."/>
            <person name="Wiebenga A."/>
            <person name="De vries R.P."/>
            <person name="Grigoriev I.V."/>
            <person name="Mortensen U.H."/>
            <person name="Andersen M.R."/>
            <person name="Baker S.E."/>
        </authorList>
    </citation>
    <scope>NUCLEOTIDE SEQUENCE [LARGE SCALE GENOMIC DNA]</scope>
    <source>
        <strain evidence="2 3">CBS 707.79</strain>
    </source>
</reference>
<dbReference type="AlphaFoldDB" id="A0A319CWM6"/>
<name>A0A319CWM6_9EURO</name>
<protein>
    <submittedName>
        <fullName evidence="2">Uncharacterized protein</fullName>
    </submittedName>
</protein>
<feature type="compositionally biased region" description="Basic and acidic residues" evidence="1">
    <location>
        <begin position="59"/>
        <end position="73"/>
    </location>
</feature>
<evidence type="ECO:0000313" key="3">
    <source>
        <dbReference type="Proteomes" id="UP000247810"/>
    </source>
</evidence>
<accession>A0A319CWM6</accession>
<dbReference type="VEuPathDB" id="FungiDB:BO71DRAFT_434596"/>
<dbReference type="EMBL" id="KZ826019">
    <property type="protein sequence ID" value="PYH89656.1"/>
    <property type="molecule type" value="Genomic_DNA"/>
</dbReference>
<proteinExistence type="predicted"/>
<evidence type="ECO:0000313" key="2">
    <source>
        <dbReference type="EMBL" id="PYH89656.1"/>
    </source>
</evidence>
<feature type="compositionally biased region" description="Basic and acidic residues" evidence="1">
    <location>
        <begin position="39"/>
        <end position="49"/>
    </location>
</feature>
<feature type="region of interest" description="Disordered" evidence="1">
    <location>
        <begin position="1"/>
        <end position="73"/>
    </location>
</feature>
<dbReference type="OrthoDB" id="5375886at2759"/>
<keyword evidence="3" id="KW-1185">Reference proteome</keyword>
<organism evidence="2 3">
    <name type="scientific">Aspergillus ellipticus CBS 707.79</name>
    <dbReference type="NCBI Taxonomy" id="1448320"/>
    <lineage>
        <taxon>Eukaryota</taxon>
        <taxon>Fungi</taxon>
        <taxon>Dikarya</taxon>
        <taxon>Ascomycota</taxon>
        <taxon>Pezizomycotina</taxon>
        <taxon>Eurotiomycetes</taxon>
        <taxon>Eurotiomycetidae</taxon>
        <taxon>Eurotiales</taxon>
        <taxon>Aspergillaceae</taxon>
        <taxon>Aspergillus</taxon>
        <taxon>Aspergillus subgen. Circumdati</taxon>
    </lineage>
</organism>
<sequence>MSAPNPGRQSPSPSRQTGAQQKDPLSQGKAQQTYPAPEHSSEGVPHDEQVAGLTSNPKHPLEDIEAKKFSEVW</sequence>
<feature type="compositionally biased region" description="Polar residues" evidence="1">
    <location>
        <begin position="7"/>
        <end position="34"/>
    </location>
</feature>
<evidence type="ECO:0000256" key="1">
    <source>
        <dbReference type="SAM" id="MobiDB-lite"/>
    </source>
</evidence>
<dbReference type="Proteomes" id="UP000247810">
    <property type="component" value="Unassembled WGS sequence"/>
</dbReference>